<evidence type="ECO:0000313" key="2">
    <source>
        <dbReference type="Proteomes" id="UP000238426"/>
    </source>
</evidence>
<evidence type="ECO:0000313" key="1">
    <source>
        <dbReference type="EMBL" id="PSG87370.1"/>
    </source>
</evidence>
<keyword evidence="2" id="KW-1185">Reference proteome</keyword>
<accession>A0A2T1N6Z6</accession>
<reference evidence="1 2" key="1">
    <citation type="submission" date="2018-03" db="EMBL/GenBank/DDBJ databases">
        <title>Mesoflavibacter sp. HG37 and Mesoflavibacter sp. HG96 sp.nov., two marine bacteria isolated from seawater of Western Pacific Ocean.</title>
        <authorList>
            <person name="Cheng H."/>
            <person name="Wu Y.-H."/>
            <person name="Guo L.-L."/>
            <person name="Xu X.-W."/>
        </authorList>
    </citation>
    <scope>NUCLEOTIDE SEQUENCE [LARGE SCALE GENOMIC DNA]</scope>
    <source>
        <strain evidence="1 2">KCTC 32269</strain>
    </source>
</reference>
<protein>
    <submittedName>
        <fullName evidence="1">Uncharacterized protein</fullName>
    </submittedName>
</protein>
<dbReference type="Proteomes" id="UP000238426">
    <property type="component" value="Unassembled WGS sequence"/>
</dbReference>
<organism evidence="1 2">
    <name type="scientific">Aurantibacter aestuarii</name>
    <dbReference type="NCBI Taxonomy" id="1266046"/>
    <lineage>
        <taxon>Bacteria</taxon>
        <taxon>Pseudomonadati</taxon>
        <taxon>Bacteroidota</taxon>
        <taxon>Flavobacteriia</taxon>
        <taxon>Flavobacteriales</taxon>
        <taxon>Flavobacteriaceae</taxon>
        <taxon>Aurantibacter</taxon>
    </lineage>
</organism>
<name>A0A2T1N6Z6_9FLAO</name>
<proteinExistence type="predicted"/>
<sequence length="274" mass="31295">MSLSQRKKIVDELKVYEEYLTPKQKETLQTQKTENALADTFVALSNIKINEERVSRKNLKVKYKNNSFNSYQFGFEFANAWKLFFLSVYINGVYSSINGWEYNEDLDLEDLKSGDLIYTTGDGDDEFFKRNENIQSFGGGLELSMGVRIDLSNKTAITPYGIGELAIGTKSYSSIGFGGGLQFEIGRFTFGAEYMSSTYNFRVLGGSINESLPPDVIPLTNLNFKNNDVIEREWLNSTTNNDITIYRSNYDKEEKFEYTKPKLGYFTFSLAFSL</sequence>
<comment type="caution">
    <text evidence="1">The sequence shown here is derived from an EMBL/GenBank/DDBJ whole genome shotgun (WGS) entry which is preliminary data.</text>
</comment>
<gene>
    <name evidence="1" type="ORF">C7H52_10830</name>
</gene>
<dbReference type="EMBL" id="PXOQ01000010">
    <property type="protein sequence ID" value="PSG87370.1"/>
    <property type="molecule type" value="Genomic_DNA"/>
</dbReference>
<dbReference type="AlphaFoldDB" id="A0A2T1N6Z6"/>